<name>A0ACC2DT72_DIPCM</name>
<dbReference type="Proteomes" id="UP001162992">
    <property type="component" value="Chromosome 5"/>
</dbReference>
<sequence>MASDWALMIAVFVGLYSHQQVNAQTSDFFCLQQIKKTLIDRNNSLESWTFTNISTDAICQQYFGVQCLHLTVYSLSLSGLGLEGTFPQGWSNCTSLTALDLSSNAFTGPIPDNIGNMLPYLVKLDLSSNHLRGPIPSSLANCIYLNSLHLQKNNLTGSIPGQIGLLDRMKDVDFSDNQLTGVIPYTFANFSGQSFQGNRGLCGTPLSSRCKSPGSGTNAGLVAGVVVGVVLASLAVASLCIWLILFKKRRGRSFTMSGENSWVRKIKAPRAIPVSMFEKPLVKIRLSDLMAATNNFSRDNLIGIGRTGIFYKATLRDGSVLAIKRLRPSPHNDRQFRAEMETLGKVRHRNLVPLLGFCVAGAERLLVYKHMINGTLQTRLHESDEAESLDWPARLKIGIGAARGLAWLHHSCNPRIIHRNISSSSILLDEDFDARITDFGLARLMNPVDTHISTFVNGDFGDVGYVAPEYTRTLVATVKGDVYSFGVALLELVTGQNPVDVNVEGDFKGTLVEWVGMLSNNGKFNEAIDKSLKSKGTDNELVQFLRVGCACVLSMPRDRPSMYEVLQLLRAIGEKYHFTDQDEEVPIVSQTVDIDADELIVTSQGNSRD</sequence>
<keyword evidence="2" id="KW-1185">Reference proteome</keyword>
<evidence type="ECO:0000313" key="2">
    <source>
        <dbReference type="Proteomes" id="UP001162992"/>
    </source>
</evidence>
<dbReference type="EMBL" id="CM055096">
    <property type="protein sequence ID" value="KAJ7557332.1"/>
    <property type="molecule type" value="Genomic_DNA"/>
</dbReference>
<proteinExistence type="predicted"/>
<accession>A0ACC2DT72</accession>
<comment type="caution">
    <text evidence="1">The sequence shown here is derived from an EMBL/GenBank/DDBJ whole genome shotgun (WGS) entry which is preliminary data.</text>
</comment>
<reference evidence="2" key="1">
    <citation type="journal article" date="2024" name="Proc. Natl. Acad. Sci. U.S.A.">
        <title>Extraordinary preservation of gene collinearity over three hundred million years revealed in homosporous lycophytes.</title>
        <authorList>
            <person name="Li C."/>
            <person name="Wickell D."/>
            <person name="Kuo L.Y."/>
            <person name="Chen X."/>
            <person name="Nie B."/>
            <person name="Liao X."/>
            <person name="Peng D."/>
            <person name="Ji J."/>
            <person name="Jenkins J."/>
            <person name="Williams M."/>
            <person name="Shu S."/>
            <person name="Plott C."/>
            <person name="Barry K."/>
            <person name="Rajasekar S."/>
            <person name="Grimwood J."/>
            <person name="Han X."/>
            <person name="Sun S."/>
            <person name="Hou Z."/>
            <person name="He W."/>
            <person name="Dai G."/>
            <person name="Sun C."/>
            <person name="Schmutz J."/>
            <person name="Leebens-Mack J.H."/>
            <person name="Li F.W."/>
            <person name="Wang L."/>
        </authorList>
    </citation>
    <scope>NUCLEOTIDE SEQUENCE [LARGE SCALE GENOMIC DNA]</scope>
    <source>
        <strain evidence="2">cv. PW_Plant_1</strain>
    </source>
</reference>
<gene>
    <name evidence="1" type="ORF">O6H91_05G122400</name>
</gene>
<protein>
    <submittedName>
        <fullName evidence="1">Uncharacterized protein</fullName>
    </submittedName>
</protein>
<organism evidence="1 2">
    <name type="scientific">Diphasiastrum complanatum</name>
    <name type="common">Issler's clubmoss</name>
    <name type="synonym">Lycopodium complanatum</name>
    <dbReference type="NCBI Taxonomy" id="34168"/>
    <lineage>
        <taxon>Eukaryota</taxon>
        <taxon>Viridiplantae</taxon>
        <taxon>Streptophyta</taxon>
        <taxon>Embryophyta</taxon>
        <taxon>Tracheophyta</taxon>
        <taxon>Lycopodiopsida</taxon>
        <taxon>Lycopodiales</taxon>
        <taxon>Lycopodiaceae</taxon>
        <taxon>Lycopodioideae</taxon>
        <taxon>Diphasiastrum</taxon>
    </lineage>
</organism>
<evidence type="ECO:0000313" key="1">
    <source>
        <dbReference type="EMBL" id="KAJ7557332.1"/>
    </source>
</evidence>